<evidence type="ECO:0000256" key="4">
    <source>
        <dbReference type="ARBA" id="ARBA00023136"/>
    </source>
</evidence>
<dbReference type="InterPro" id="IPR049326">
    <property type="entry name" value="Rhodopsin_dom_fungi"/>
</dbReference>
<proteinExistence type="inferred from homology"/>
<feature type="region of interest" description="Disordered" evidence="6">
    <location>
        <begin position="360"/>
        <end position="381"/>
    </location>
</feature>
<dbReference type="GO" id="GO:0016020">
    <property type="term" value="C:membrane"/>
    <property type="evidence" value="ECO:0007669"/>
    <property type="project" value="UniProtKB-SubCell"/>
</dbReference>
<comment type="caution">
    <text evidence="9">The sequence shown here is derived from an EMBL/GenBank/DDBJ whole genome shotgun (WGS) entry which is preliminary data.</text>
</comment>
<accession>A0A9W7SI16</accession>
<dbReference type="PANTHER" id="PTHR33048">
    <property type="entry name" value="PTH11-LIKE INTEGRAL MEMBRANE PROTEIN (AFU_ORTHOLOGUE AFUA_5G11245)"/>
    <property type="match status" value="1"/>
</dbReference>
<feature type="transmembrane region" description="Helical" evidence="7">
    <location>
        <begin position="12"/>
        <end position="30"/>
    </location>
</feature>
<feature type="transmembrane region" description="Helical" evidence="7">
    <location>
        <begin position="203"/>
        <end position="226"/>
    </location>
</feature>
<comment type="subcellular location">
    <subcellularLocation>
        <location evidence="1">Membrane</location>
        <topology evidence="1">Multi-pass membrane protein</topology>
    </subcellularLocation>
</comment>
<dbReference type="AlphaFoldDB" id="A0A9W7SI16"/>
<feature type="domain" description="Rhodopsin" evidence="8">
    <location>
        <begin position="26"/>
        <end position="271"/>
    </location>
</feature>
<feature type="transmembrane region" description="Helical" evidence="7">
    <location>
        <begin position="120"/>
        <end position="144"/>
    </location>
</feature>
<dbReference type="OrthoDB" id="3923077at2759"/>
<evidence type="ECO:0000256" key="6">
    <source>
        <dbReference type="SAM" id="MobiDB-lite"/>
    </source>
</evidence>
<feature type="transmembrane region" description="Helical" evidence="7">
    <location>
        <begin position="246"/>
        <end position="266"/>
    </location>
</feature>
<keyword evidence="4 7" id="KW-0472">Membrane</keyword>
<protein>
    <submittedName>
        <fullName evidence="9">Integral membrane protein</fullName>
    </submittedName>
</protein>
<dbReference type="InterPro" id="IPR052337">
    <property type="entry name" value="SAT4-like"/>
</dbReference>
<evidence type="ECO:0000256" key="7">
    <source>
        <dbReference type="SAM" id="Phobius"/>
    </source>
</evidence>
<reference evidence="9 10" key="1">
    <citation type="journal article" date="2018" name="IMA Fungus">
        <title>IMA Genome-F 10: Nine draft genome sequences of Claviceps purpurea s.lat., including C. arundinis, C. humidiphila, and C. cf. spartinae, pseudomolecules for the pitch canker pathogen Fusarium circinatum, draft genome of Davidsoniella eucalypti, Grosmannia galeiformis, Quambalaria eucalypti, and Teratosphaeria destructans.</title>
        <authorList>
            <person name="Wingfield B.D."/>
            <person name="Liu M."/>
            <person name="Nguyen H.D."/>
            <person name="Lane F.A."/>
            <person name="Morgan S.W."/>
            <person name="De Vos L."/>
            <person name="Wilken P.M."/>
            <person name="Duong T.A."/>
            <person name="Aylward J."/>
            <person name="Coetzee M.P."/>
            <person name="Dadej K."/>
            <person name="De Beer Z.W."/>
            <person name="Findlay W."/>
            <person name="Havenga M."/>
            <person name="Kolarik M."/>
            <person name="Menzies J.G."/>
            <person name="Naidoo K."/>
            <person name="Pochopski O."/>
            <person name="Shoukouhi P."/>
            <person name="Santana Q.C."/>
            <person name="Seifert K.A."/>
            <person name="Soal N."/>
            <person name="Steenkamp E.T."/>
            <person name="Tatham C.T."/>
            <person name="van der Nest M.A."/>
            <person name="Wingfield M.J."/>
        </authorList>
    </citation>
    <scope>NUCLEOTIDE SEQUENCE [LARGE SCALE GENOMIC DNA]</scope>
    <source>
        <strain evidence="9">CMW44962</strain>
    </source>
</reference>
<organism evidence="9 10">
    <name type="scientific">Teratosphaeria destructans</name>
    <dbReference type="NCBI Taxonomy" id="418781"/>
    <lineage>
        <taxon>Eukaryota</taxon>
        <taxon>Fungi</taxon>
        <taxon>Dikarya</taxon>
        <taxon>Ascomycota</taxon>
        <taxon>Pezizomycotina</taxon>
        <taxon>Dothideomycetes</taxon>
        <taxon>Dothideomycetidae</taxon>
        <taxon>Mycosphaerellales</taxon>
        <taxon>Teratosphaeriaceae</taxon>
        <taxon>Teratosphaeria</taxon>
    </lineage>
</organism>
<name>A0A9W7SI16_9PEZI</name>
<sequence length="381" mass="41913">MYSETRKSCLGIAAAFFALSWITVALRVLVRAGMLRSFGPDDWTMLATQLLFTAYLICQLGGILYGTGEHLSNLEPIRAQKALSFWYFCEAFYVVSTGMLKVSIGLFLLRVATKPVHLWLIRVIMVFSAVFGGAFLFVVIFQCWPISDWWSLNPADKHCINPTVIIGLTYGVSALNVVADWTIGILPIFIVKDLQMSLRQRRLVSVILSFAAIGSTATIVRLPYIGSLRESFLGWNGDFLYSTSGLAIWTTIEVGVGISAGSVATLRPLIRMAFDKLGLGSSSHKTPILGPLRGIPPALPLDGRIAGHGITTTITGNHDHIDVGRLYRKSHRSRSSSQEQLAWPQKGDITKQVVVEFDELDDFDESPRSRGQMLTAVPSSS</sequence>
<keyword evidence="10" id="KW-1185">Reference proteome</keyword>
<feature type="transmembrane region" description="Helical" evidence="7">
    <location>
        <begin position="164"/>
        <end position="191"/>
    </location>
</feature>
<evidence type="ECO:0000256" key="5">
    <source>
        <dbReference type="ARBA" id="ARBA00038359"/>
    </source>
</evidence>
<feature type="transmembrane region" description="Helical" evidence="7">
    <location>
        <begin position="85"/>
        <end position="108"/>
    </location>
</feature>
<keyword evidence="3 7" id="KW-1133">Transmembrane helix</keyword>
<evidence type="ECO:0000259" key="8">
    <source>
        <dbReference type="Pfam" id="PF20684"/>
    </source>
</evidence>
<feature type="transmembrane region" description="Helical" evidence="7">
    <location>
        <begin position="42"/>
        <end position="65"/>
    </location>
</feature>
<evidence type="ECO:0000313" key="10">
    <source>
        <dbReference type="Proteomes" id="UP001138500"/>
    </source>
</evidence>
<evidence type="ECO:0000256" key="1">
    <source>
        <dbReference type="ARBA" id="ARBA00004141"/>
    </source>
</evidence>
<comment type="similarity">
    <text evidence="5">Belongs to the SAT4 family.</text>
</comment>
<evidence type="ECO:0000256" key="3">
    <source>
        <dbReference type="ARBA" id="ARBA00022989"/>
    </source>
</evidence>
<dbReference type="PANTHER" id="PTHR33048:SF96">
    <property type="entry name" value="INTEGRAL MEMBRANE PROTEIN"/>
    <property type="match status" value="1"/>
</dbReference>
<evidence type="ECO:0000313" key="9">
    <source>
        <dbReference type="EMBL" id="KAH9809513.1"/>
    </source>
</evidence>
<reference evidence="9 10" key="2">
    <citation type="journal article" date="2021" name="Curr. Genet.">
        <title>Genetic response to nitrogen starvation in the aggressive Eucalyptus foliar pathogen Teratosphaeria destructans.</title>
        <authorList>
            <person name="Havenga M."/>
            <person name="Wingfield B.D."/>
            <person name="Wingfield M.J."/>
            <person name="Dreyer L.L."/>
            <person name="Roets F."/>
            <person name="Aylward J."/>
        </authorList>
    </citation>
    <scope>NUCLEOTIDE SEQUENCE [LARGE SCALE GENOMIC DNA]</scope>
    <source>
        <strain evidence="9">CMW44962</strain>
    </source>
</reference>
<gene>
    <name evidence="9" type="ORF">Tdes44962_MAKER06121</name>
</gene>
<evidence type="ECO:0000256" key="2">
    <source>
        <dbReference type="ARBA" id="ARBA00022692"/>
    </source>
</evidence>
<dbReference type="Proteomes" id="UP001138500">
    <property type="component" value="Unassembled WGS sequence"/>
</dbReference>
<dbReference type="EMBL" id="RIBY02002556">
    <property type="protein sequence ID" value="KAH9809513.1"/>
    <property type="molecule type" value="Genomic_DNA"/>
</dbReference>
<keyword evidence="2 7" id="KW-0812">Transmembrane</keyword>
<dbReference type="Pfam" id="PF20684">
    <property type="entry name" value="Fung_rhodopsin"/>
    <property type="match status" value="1"/>
</dbReference>